<evidence type="ECO:0000256" key="3">
    <source>
        <dbReference type="ARBA" id="ARBA00023163"/>
    </source>
</evidence>
<organism evidence="5 6">
    <name type="scientific">Paraburkholderia silviterrae</name>
    <dbReference type="NCBI Taxonomy" id="2528715"/>
    <lineage>
        <taxon>Bacteria</taxon>
        <taxon>Pseudomonadati</taxon>
        <taxon>Pseudomonadota</taxon>
        <taxon>Betaproteobacteria</taxon>
        <taxon>Burkholderiales</taxon>
        <taxon>Burkholderiaceae</taxon>
        <taxon>Paraburkholderia</taxon>
    </lineage>
</organism>
<comment type="caution">
    <text evidence="5">The sequence shown here is derived from an EMBL/GenBank/DDBJ whole genome shotgun (WGS) entry which is preliminary data.</text>
</comment>
<dbReference type="OrthoDB" id="8994109at2"/>
<dbReference type="InterPro" id="IPR036388">
    <property type="entry name" value="WH-like_DNA-bd_sf"/>
</dbReference>
<evidence type="ECO:0000256" key="2">
    <source>
        <dbReference type="ARBA" id="ARBA00023125"/>
    </source>
</evidence>
<name>A0A4R5M6G6_9BURK</name>
<dbReference type="Gene3D" id="3.30.450.80">
    <property type="entry name" value="Transcription factor LuxR-like, autoinducer-binding domain"/>
    <property type="match status" value="1"/>
</dbReference>
<dbReference type="PRINTS" id="PR00038">
    <property type="entry name" value="HTHLUXR"/>
</dbReference>
<dbReference type="GO" id="GO:0003677">
    <property type="term" value="F:DNA binding"/>
    <property type="evidence" value="ECO:0007669"/>
    <property type="project" value="UniProtKB-KW"/>
</dbReference>
<keyword evidence="1" id="KW-0805">Transcription regulation</keyword>
<dbReference type="InterPro" id="IPR005143">
    <property type="entry name" value="TF_LuxR_autoind-bd_dom"/>
</dbReference>
<keyword evidence="3" id="KW-0804">Transcription</keyword>
<dbReference type="InterPro" id="IPR000792">
    <property type="entry name" value="Tscrpt_reg_LuxR_C"/>
</dbReference>
<dbReference type="AlphaFoldDB" id="A0A4R5M6G6"/>
<dbReference type="EMBL" id="SMRP01000012">
    <property type="protein sequence ID" value="TDG21197.1"/>
    <property type="molecule type" value="Genomic_DNA"/>
</dbReference>
<dbReference type="SUPFAM" id="SSF46894">
    <property type="entry name" value="C-terminal effector domain of the bipartite response regulators"/>
    <property type="match status" value="1"/>
</dbReference>
<dbReference type="SMART" id="SM00421">
    <property type="entry name" value="HTH_LUXR"/>
    <property type="match status" value="1"/>
</dbReference>
<protein>
    <submittedName>
        <fullName evidence="5">LuxR family transcriptional regulator</fullName>
    </submittedName>
</protein>
<proteinExistence type="predicted"/>
<dbReference type="Pfam" id="PF00196">
    <property type="entry name" value="GerE"/>
    <property type="match status" value="1"/>
</dbReference>
<dbReference type="InterPro" id="IPR016032">
    <property type="entry name" value="Sig_transdc_resp-reg_C-effctor"/>
</dbReference>
<evidence type="ECO:0000259" key="4">
    <source>
        <dbReference type="PROSITE" id="PS50043"/>
    </source>
</evidence>
<accession>A0A4R5M6G6</accession>
<dbReference type="Proteomes" id="UP000295722">
    <property type="component" value="Unassembled WGS sequence"/>
</dbReference>
<evidence type="ECO:0000256" key="1">
    <source>
        <dbReference type="ARBA" id="ARBA00023015"/>
    </source>
</evidence>
<dbReference type="InterPro" id="IPR036693">
    <property type="entry name" value="TF_LuxR_autoind-bd_dom_sf"/>
</dbReference>
<dbReference type="GO" id="GO:0006355">
    <property type="term" value="P:regulation of DNA-templated transcription"/>
    <property type="evidence" value="ECO:0007669"/>
    <property type="project" value="InterPro"/>
</dbReference>
<dbReference type="SUPFAM" id="SSF75516">
    <property type="entry name" value="Pheromone-binding domain of LuxR-like quorum-sensing transcription factors"/>
    <property type="match status" value="1"/>
</dbReference>
<reference evidence="5 6" key="1">
    <citation type="submission" date="2019-03" db="EMBL/GenBank/DDBJ databases">
        <title>Paraburkholderia sp. 4M-K11, isolated from subtropical forest soil.</title>
        <authorList>
            <person name="Gao Z.-H."/>
            <person name="Qiu L.-H."/>
        </authorList>
    </citation>
    <scope>NUCLEOTIDE SEQUENCE [LARGE SCALE GENOMIC DNA]</scope>
    <source>
        <strain evidence="5 6">4M-K11</strain>
    </source>
</reference>
<sequence length="337" mass="37530">MTRANDSRAPVLYEANVRIARDVVNLRLWGRGERSSALLLEHEISQYGGMTLSQLFAFEKNTRLAEFCAADPYGEHLRSQYHTLANVLGQSDVTRGEAGSAVTRRQNIDGVRDCANESELYEFVAAVIEDVGGTSFLYRWIHVEEKTDDISNQRCLLGCHPGWMHKYIHRVWYMNDPVLEYAKRSVSPATDRQLEVSELHWSQIDAPKYGFGHVAVFPVHLRKGLIGVLQIAGSNAAAVETMLEAPKRLLLRDLATELLSWEVRNIRNEAASIYKLTPREIEVLRIVSAGGSAANVASSLGLSSKTVYRIYAQIDKKLGSASITKSLAIATEKGLLE</sequence>
<evidence type="ECO:0000313" key="6">
    <source>
        <dbReference type="Proteomes" id="UP000295722"/>
    </source>
</evidence>
<keyword evidence="6" id="KW-1185">Reference proteome</keyword>
<dbReference type="Pfam" id="PF03472">
    <property type="entry name" value="Autoind_bind"/>
    <property type="match status" value="1"/>
</dbReference>
<feature type="domain" description="HTH luxR-type" evidence="4">
    <location>
        <begin position="269"/>
        <end position="334"/>
    </location>
</feature>
<evidence type="ECO:0000313" key="5">
    <source>
        <dbReference type="EMBL" id="TDG21197.1"/>
    </source>
</evidence>
<gene>
    <name evidence="5" type="ORF">EYW47_22800</name>
</gene>
<keyword evidence="2" id="KW-0238">DNA-binding</keyword>
<dbReference type="PROSITE" id="PS50043">
    <property type="entry name" value="HTH_LUXR_2"/>
    <property type="match status" value="1"/>
</dbReference>
<dbReference type="Gene3D" id="1.10.10.10">
    <property type="entry name" value="Winged helix-like DNA-binding domain superfamily/Winged helix DNA-binding domain"/>
    <property type="match status" value="1"/>
</dbReference>